<dbReference type="GeneID" id="82889033"/>
<protein>
    <submittedName>
        <fullName evidence="1">Uncharacterized protein</fullName>
    </submittedName>
</protein>
<dbReference type="EMBL" id="BJNT01000044">
    <property type="protein sequence ID" value="GEC87653.1"/>
    <property type="molecule type" value="Genomic_DNA"/>
</dbReference>
<comment type="caution">
    <text evidence="1">The sequence shown here is derived from an EMBL/GenBank/DDBJ whole genome shotgun (WGS) entry which is preliminary data.</text>
</comment>
<organism evidence="1 2">
    <name type="scientific">Corynebacterium variabile</name>
    <dbReference type="NCBI Taxonomy" id="1727"/>
    <lineage>
        <taxon>Bacteria</taxon>
        <taxon>Bacillati</taxon>
        <taxon>Actinomycetota</taxon>
        <taxon>Actinomycetes</taxon>
        <taxon>Mycobacteriales</taxon>
        <taxon>Corynebacteriaceae</taxon>
        <taxon>Corynebacterium</taxon>
    </lineage>
</organism>
<proteinExistence type="predicted"/>
<accession>A0A4Y4C929</accession>
<reference evidence="1 2" key="1">
    <citation type="submission" date="2019-06" db="EMBL/GenBank/DDBJ databases">
        <title>Whole genome shotgun sequence of Corynebacterium variabile NBRC 15286.</title>
        <authorList>
            <person name="Hosoyama A."/>
            <person name="Uohara A."/>
            <person name="Ohji S."/>
            <person name="Ichikawa N."/>
        </authorList>
    </citation>
    <scope>NUCLEOTIDE SEQUENCE [LARGE SCALE GENOMIC DNA]</scope>
    <source>
        <strain evidence="1 2">NBRC 15286</strain>
    </source>
</reference>
<sequence>MIMRDEVRDVLQRAFPAVTDSEVDRYYATVETAMSLRCDRKFRWLRDNYLGGTARWPEGVDLQGIFDRIRSYAERQVRADYLDELLMADAEVERLTADEVVDLEQDVLKASPEAWKTRACDMFPRQDMGGLAEDLWPQERQTLWAENFYNLATALLTSMEYRGLALPEDSGAALARELYVQVYDAMADERDW</sequence>
<evidence type="ECO:0000313" key="1">
    <source>
        <dbReference type="EMBL" id="GEC87653.1"/>
    </source>
</evidence>
<gene>
    <name evidence="1" type="ORF">CVA01_29670</name>
</gene>
<dbReference type="AlphaFoldDB" id="A0A4Y4C929"/>
<dbReference type="Proteomes" id="UP000319986">
    <property type="component" value="Unassembled WGS sequence"/>
</dbReference>
<evidence type="ECO:0000313" key="2">
    <source>
        <dbReference type="Proteomes" id="UP000319986"/>
    </source>
</evidence>
<dbReference type="RefSeq" id="WP_141331800.1">
    <property type="nucleotide sequence ID" value="NZ_BJNT01000044.1"/>
</dbReference>
<name>A0A4Y4C929_9CORY</name>